<keyword evidence="2" id="KW-1185">Reference proteome</keyword>
<sequence length="188" mass="21011">MQRGPANPTASSREVVINEPARPAIRNPTAFLCVVFGRRDVARIRPTNDDGQYGGIARAKSNISKIHSNERPPASTRFSLPEPHAHNCITRGDRMLRRMLERPNDGSSDRLNISRNRHFIVIGNGIEQLSRRAIKHDGRSPISLSRIPFRLSFVLTKNAASWIAHADLLGRPHYCGPRTASPSLLRLE</sequence>
<dbReference type="AlphaFoldDB" id="A0AAV2NUP5"/>
<name>A0AAV2NUP5_9HYME</name>
<dbReference type="Proteomes" id="UP001497644">
    <property type="component" value="Chromosome 4"/>
</dbReference>
<gene>
    <name evidence="1" type="ORF">LPLAT_LOCUS9228</name>
</gene>
<evidence type="ECO:0000313" key="1">
    <source>
        <dbReference type="EMBL" id="CAL1683523.1"/>
    </source>
</evidence>
<protein>
    <submittedName>
        <fullName evidence="1">Uncharacterized protein</fullName>
    </submittedName>
</protein>
<proteinExistence type="predicted"/>
<reference evidence="1" key="1">
    <citation type="submission" date="2024-04" db="EMBL/GenBank/DDBJ databases">
        <authorList>
            <consortium name="Molecular Ecology Group"/>
        </authorList>
    </citation>
    <scope>NUCLEOTIDE SEQUENCE</scope>
</reference>
<dbReference type="EMBL" id="OZ034827">
    <property type="protein sequence ID" value="CAL1683523.1"/>
    <property type="molecule type" value="Genomic_DNA"/>
</dbReference>
<accession>A0AAV2NUP5</accession>
<organism evidence="1 2">
    <name type="scientific">Lasius platythorax</name>
    <dbReference type="NCBI Taxonomy" id="488582"/>
    <lineage>
        <taxon>Eukaryota</taxon>
        <taxon>Metazoa</taxon>
        <taxon>Ecdysozoa</taxon>
        <taxon>Arthropoda</taxon>
        <taxon>Hexapoda</taxon>
        <taxon>Insecta</taxon>
        <taxon>Pterygota</taxon>
        <taxon>Neoptera</taxon>
        <taxon>Endopterygota</taxon>
        <taxon>Hymenoptera</taxon>
        <taxon>Apocrita</taxon>
        <taxon>Aculeata</taxon>
        <taxon>Formicoidea</taxon>
        <taxon>Formicidae</taxon>
        <taxon>Formicinae</taxon>
        <taxon>Lasius</taxon>
        <taxon>Lasius</taxon>
    </lineage>
</organism>
<evidence type="ECO:0000313" key="2">
    <source>
        <dbReference type="Proteomes" id="UP001497644"/>
    </source>
</evidence>